<dbReference type="Gene3D" id="2.160.20.80">
    <property type="entry name" value="E3 ubiquitin-protein ligase SopA"/>
    <property type="match status" value="1"/>
</dbReference>
<dbReference type="PANTHER" id="PTHR14136:SF17">
    <property type="entry name" value="BTB_POZ DOMAIN-CONTAINING PROTEIN KCTD9"/>
    <property type="match status" value="1"/>
</dbReference>
<feature type="transmembrane region" description="Helical" evidence="1">
    <location>
        <begin position="69"/>
        <end position="91"/>
    </location>
</feature>
<reference evidence="2" key="1">
    <citation type="submission" date="2022-09" db="EMBL/GenBank/DDBJ databases">
        <title>Aureispira anguillicida sp. nov., isolated from Leptocephalus of Japanese eel Anguilla japonica.</title>
        <authorList>
            <person name="Yuasa K."/>
            <person name="Mekata T."/>
            <person name="Ikunari K."/>
        </authorList>
    </citation>
    <scope>NUCLEOTIDE SEQUENCE</scope>
    <source>
        <strain evidence="2">EL160426</strain>
    </source>
</reference>
<proteinExistence type="predicted"/>
<dbReference type="InterPro" id="IPR051082">
    <property type="entry name" value="Pentapeptide-BTB/POZ_domain"/>
</dbReference>
<sequence>MTNNQILKWGISLFVISLLTIITFVCSYNNIEGFSKILPFAFLGMSLRIIGEIIGLSRDRKTISNSMSFSEFIFSIWIIIGIATVIIFSSINAPFSSKVLGHPEFSNIDWSGKKLNQTSLKSARLDNALLVNVLLDSSDLSYSFFSNTNLSFSNLRHSNLSYITWDSINLIFSKMQGANLYGANLNFSEMYGANLDNANLKNANLSFSRMQGTNLYYANLSFSKMQGTNLNGANLSFSRMQSADLENADLHDADLRGANLRGANLKGAHLSRIKVNNTNFIKQLEQWDCKGIQEIKDKYYVDLQIHYFEWDKEKKHPYYLIKEKLTKSQNKE</sequence>
<evidence type="ECO:0000313" key="3">
    <source>
        <dbReference type="Proteomes" id="UP001060919"/>
    </source>
</evidence>
<protein>
    <submittedName>
        <fullName evidence="2">Pentapeptide repeat-containing protein</fullName>
    </submittedName>
</protein>
<dbReference type="SUPFAM" id="SSF141571">
    <property type="entry name" value="Pentapeptide repeat-like"/>
    <property type="match status" value="1"/>
</dbReference>
<evidence type="ECO:0000256" key="1">
    <source>
        <dbReference type="SAM" id="Phobius"/>
    </source>
</evidence>
<accession>A0A915YKP4</accession>
<dbReference type="Pfam" id="PF00805">
    <property type="entry name" value="Pentapeptide"/>
    <property type="match status" value="3"/>
</dbReference>
<dbReference type="PANTHER" id="PTHR14136">
    <property type="entry name" value="BTB_POZ DOMAIN-CONTAINING PROTEIN KCTD9"/>
    <property type="match status" value="1"/>
</dbReference>
<evidence type="ECO:0000313" key="2">
    <source>
        <dbReference type="EMBL" id="BDS14722.1"/>
    </source>
</evidence>
<dbReference type="Proteomes" id="UP001060919">
    <property type="component" value="Chromosome"/>
</dbReference>
<organism evidence="2 3">
    <name type="scientific">Aureispira anguillae</name>
    <dbReference type="NCBI Taxonomy" id="2864201"/>
    <lineage>
        <taxon>Bacteria</taxon>
        <taxon>Pseudomonadati</taxon>
        <taxon>Bacteroidota</taxon>
        <taxon>Saprospiria</taxon>
        <taxon>Saprospirales</taxon>
        <taxon>Saprospiraceae</taxon>
        <taxon>Aureispira</taxon>
    </lineage>
</organism>
<keyword evidence="1" id="KW-1133">Transmembrane helix</keyword>
<feature type="transmembrane region" description="Helical" evidence="1">
    <location>
        <begin position="12"/>
        <end position="31"/>
    </location>
</feature>
<keyword evidence="3" id="KW-1185">Reference proteome</keyword>
<dbReference type="RefSeq" id="WP_264789935.1">
    <property type="nucleotide sequence ID" value="NZ_AP026867.1"/>
</dbReference>
<dbReference type="InterPro" id="IPR001646">
    <property type="entry name" value="5peptide_repeat"/>
</dbReference>
<dbReference type="AlphaFoldDB" id="A0A915YKP4"/>
<name>A0A915YKP4_9BACT</name>
<keyword evidence="1" id="KW-0812">Transmembrane</keyword>
<gene>
    <name evidence="2" type="ORF">AsAng_0055030</name>
</gene>
<dbReference type="EMBL" id="AP026867">
    <property type="protein sequence ID" value="BDS14722.1"/>
    <property type="molecule type" value="Genomic_DNA"/>
</dbReference>
<keyword evidence="1" id="KW-0472">Membrane</keyword>
<feature type="transmembrane region" description="Helical" evidence="1">
    <location>
        <begin position="37"/>
        <end position="57"/>
    </location>
</feature>
<dbReference type="KEGG" id="aup:AsAng_0055030"/>